<evidence type="ECO:0000256" key="1">
    <source>
        <dbReference type="SAM" id="MobiDB-lite"/>
    </source>
</evidence>
<reference evidence="3" key="1">
    <citation type="journal article" date="2014" name="Int. J. Syst. Evol. Microbiol.">
        <title>Complete genome sequence of Corynebacterium casei LMG S-19264T (=DSM 44701T), isolated from a smear-ripened cheese.</title>
        <authorList>
            <consortium name="US DOE Joint Genome Institute (JGI-PGF)"/>
            <person name="Walter F."/>
            <person name="Albersmeier A."/>
            <person name="Kalinowski J."/>
            <person name="Ruckert C."/>
        </authorList>
    </citation>
    <scope>NUCLEOTIDE SEQUENCE</scope>
    <source>
        <strain evidence="3">CGMCC 4.7110</strain>
    </source>
</reference>
<dbReference type="AlphaFoldDB" id="A0A918CXW2"/>
<dbReference type="Proteomes" id="UP000653411">
    <property type="component" value="Unassembled WGS sequence"/>
</dbReference>
<protein>
    <recommendedName>
        <fullName evidence="2">Helix-turn-helix type 11 domain-containing protein</fullName>
    </recommendedName>
</protein>
<evidence type="ECO:0000313" key="4">
    <source>
        <dbReference type="Proteomes" id="UP000653411"/>
    </source>
</evidence>
<dbReference type="Pfam" id="PF08279">
    <property type="entry name" value="HTH_11"/>
    <property type="match status" value="1"/>
</dbReference>
<feature type="region of interest" description="Disordered" evidence="1">
    <location>
        <begin position="37"/>
        <end position="74"/>
    </location>
</feature>
<organism evidence="3 4">
    <name type="scientific">Streptomyces fuscichromogenes</name>
    <dbReference type="NCBI Taxonomy" id="1324013"/>
    <lineage>
        <taxon>Bacteria</taxon>
        <taxon>Bacillati</taxon>
        <taxon>Actinomycetota</taxon>
        <taxon>Actinomycetes</taxon>
        <taxon>Kitasatosporales</taxon>
        <taxon>Streptomycetaceae</taxon>
        <taxon>Streptomyces</taxon>
    </lineage>
</organism>
<accession>A0A918CXW2</accession>
<proteinExistence type="predicted"/>
<evidence type="ECO:0000259" key="2">
    <source>
        <dbReference type="Pfam" id="PF08279"/>
    </source>
</evidence>
<keyword evidence="4" id="KW-1185">Reference proteome</keyword>
<comment type="caution">
    <text evidence="3">The sequence shown here is derived from an EMBL/GenBank/DDBJ whole genome shotgun (WGS) entry which is preliminary data.</text>
</comment>
<reference evidence="3" key="2">
    <citation type="submission" date="2020-09" db="EMBL/GenBank/DDBJ databases">
        <authorList>
            <person name="Sun Q."/>
            <person name="Zhou Y."/>
        </authorList>
    </citation>
    <scope>NUCLEOTIDE SEQUENCE</scope>
    <source>
        <strain evidence="3">CGMCC 4.7110</strain>
    </source>
</reference>
<sequence>MSPASARALRRRRVAELRAAEPSLSLRQMADRLGISRDTVTRDLEEIDRAAADPAPPAEQPVGPVGETAPQASHAVPAVADTDGAVVAETAPPAEPVAEARPAGLPQRMPRRQVLALDLDRWPALRRGLAELAPTGLSPESLVSQAIVVMAYGFREGIAKGHLQPDEPFIVRDMVVAPPAPGRALPRRPVPPAPASGA</sequence>
<feature type="compositionally biased region" description="Basic and acidic residues" evidence="1">
    <location>
        <begin position="39"/>
        <end position="51"/>
    </location>
</feature>
<dbReference type="InterPro" id="IPR013196">
    <property type="entry name" value="HTH_11"/>
</dbReference>
<evidence type="ECO:0000313" key="3">
    <source>
        <dbReference type="EMBL" id="GGN47257.1"/>
    </source>
</evidence>
<name>A0A918CXW2_9ACTN</name>
<dbReference type="EMBL" id="BMML01000066">
    <property type="protein sequence ID" value="GGN47257.1"/>
    <property type="molecule type" value="Genomic_DNA"/>
</dbReference>
<gene>
    <name evidence="3" type="ORF">GCM10011578_100760</name>
</gene>
<feature type="domain" description="Helix-turn-helix type 11" evidence="2">
    <location>
        <begin position="14"/>
        <end position="48"/>
    </location>
</feature>